<proteinExistence type="predicted"/>
<protein>
    <submittedName>
        <fullName evidence="1">Putative secreted protein</fullName>
    </submittedName>
</protein>
<organism evidence="1">
    <name type="scientific">Ixodes ricinus</name>
    <name type="common">Common tick</name>
    <name type="synonym">Acarus ricinus</name>
    <dbReference type="NCBI Taxonomy" id="34613"/>
    <lineage>
        <taxon>Eukaryota</taxon>
        <taxon>Metazoa</taxon>
        <taxon>Ecdysozoa</taxon>
        <taxon>Arthropoda</taxon>
        <taxon>Chelicerata</taxon>
        <taxon>Arachnida</taxon>
        <taxon>Acari</taxon>
        <taxon>Parasitiformes</taxon>
        <taxon>Ixodida</taxon>
        <taxon>Ixodoidea</taxon>
        <taxon>Ixodidae</taxon>
        <taxon>Ixodinae</taxon>
        <taxon>Ixodes</taxon>
    </lineage>
</organism>
<dbReference type="EMBL" id="GIFC01004043">
    <property type="protein sequence ID" value="MXU86126.1"/>
    <property type="molecule type" value="Transcribed_RNA"/>
</dbReference>
<dbReference type="AlphaFoldDB" id="A0A6B0UCZ9"/>
<sequence>MRPRPWRFRPFSLASHLVQCGSARFKYPINSAEATLSYFRLDENTANATSIFFAASASSVSSSFPFCVVYLSHVRSVEKPVGERESRYT</sequence>
<name>A0A6B0UCZ9_IXORI</name>
<evidence type="ECO:0000313" key="1">
    <source>
        <dbReference type="EMBL" id="MXU86126.1"/>
    </source>
</evidence>
<reference evidence="1" key="1">
    <citation type="submission" date="2019-12" db="EMBL/GenBank/DDBJ databases">
        <title>An insight into the sialome of adult female Ixodes ricinus ticks feeding for 6 days.</title>
        <authorList>
            <person name="Perner J."/>
            <person name="Ribeiro J.M.C."/>
        </authorList>
    </citation>
    <scope>NUCLEOTIDE SEQUENCE</scope>
    <source>
        <strain evidence="1">Semi-engorged</strain>
        <tissue evidence="1">Salivary glands</tissue>
    </source>
</reference>
<accession>A0A6B0UCZ9</accession>